<dbReference type="KEGG" id="ghi:107907798"/>
<dbReference type="InterPro" id="IPR006564">
    <property type="entry name" value="Znf_PMZ"/>
</dbReference>
<dbReference type="RefSeq" id="XP_016690603.1">
    <property type="nucleotide sequence ID" value="XM_016835114.1"/>
</dbReference>
<dbReference type="GeneID" id="107907798"/>
<proteinExistence type="predicted"/>
<evidence type="ECO:0000256" key="2">
    <source>
        <dbReference type="ARBA" id="ARBA00022771"/>
    </source>
</evidence>
<dbReference type="Proteomes" id="UP000818029">
    <property type="component" value="Chromosome D03"/>
</dbReference>
<evidence type="ECO:0000256" key="4">
    <source>
        <dbReference type="PROSITE-ProRule" id="PRU00325"/>
    </source>
</evidence>
<protein>
    <recommendedName>
        <fullName evidence="5">SWIM-type domain-containing protein</fullName>
    </recommendedName>
</protein>
<keyword evidence="1" id="KW-0479">Metal-binding</keyword>
<dbReference type="SMART" id="SM00575">
    <property type="entry name" value="ZnF_PMZ"/>
    <property type="match status" value="1"/>
</dbReference>
<gene>
    <name evidence="7" type="primary">LOC107907798</name>
</gene>
<feature type="domain" description="SWIM-type" evidence="5">
    <location>
        <begin position="21"/>
        <end position="53"/>
    </location>
</feature>
<dbReference type="AlphaFoldDB" id="A0A1U8JPG1"/>
<dbReference type="PROSITE" id="PS50966">
    <property type="entry name" value="ZF_SWIM"/>
    <property type="match status" value="1"/>
</dbReference>
<name>A0A1U8JPG1_GOSHI</name>
<dbReference type="InterPro" id="IPR007527">
    <property type="entry name" value="Znf_SWIM"/>
</dbReference>
<dbReference type="GO" id="GO:0008270">
    <property type="term" value="F:zinc ion binding"/>
    <property type="evidence" value="ECO:0007669"/>
    <property type="project" value="UniProtKB-KW"/>
</dbReference>
<keyword evidence="2 4" id="KW-0863">Zinc-finger</keyword>
<evidence type="ECO:0000256" key="1">
    <source>
        <dbReference type="ARBA" id="ARBA00022723"/>
    </source>
</evidence>
<organism evidence="6 7">
    <name type="scientific">Gossypium hirsutum</name>
    <name type="common">Upland cotton</name>
    <name type="synonym">Gossypium mexicanum</name>
    <dbReference type="NCBI Taxonomy" id="3635"/>
    <lineage>
        <taxon>Eukaryota</taxon>
        <taxon>Viridiplantae</taxon>
        <taxon>Streptophyta</taxon>
        <taxon>Embryophyta</taxon>
        <taxon>Tracheophyta</taxon>
        <taxon>Spermatophyta</taxon>
        <taxon>Magnoliopsida</taxon>
        <taxon>eudicotyledons</taxon>
        <taxon>Gunneridae</taxon>
        <taxon>Pentapetalae</taxon>
        <taxon>rosids</taxon>
        <taxon>malvids</taxon>
        <taxon>Malvales</taxon>
        <taxon>Malvaceae</taxon>
        <taxon>Malvoideae</taxon>
        <taxon>Gossypium</taxon>
    </lineage>
</organism>
<evidence type="ECO:0000313" key="7">
    <source>
        <dbReference type="RefSeq" id="XP_016690603.1"/>
    </source>
</evidence>
<keyword evidence="3" id="KW-0862">Zinc</keyword>
<accession>A0A1U8JPG1</accession>
<evidence type="ECO:0000256" key="3">
    <source>
        <dbReference type="ARBA" id="ARBA00022833"/>
    </source>
</evidence>
<sequence length="132" mass="15408">MESFRVQEYISRHAGVPPRSYAIDLHNRRCKCGKFQTLQYPCAHVHAVCATTNLNAEKFIDEVYMLRYTLCIWGNEFPVMPDVSNWEVPPPAFEMLLNQQLHRHPKGRPHMTRICGDMYVREMSKPEHCGVC</sequence>
<evidence type="ECO:0000259" key="5">
    <source>
        <dbReference type="PROSITE" id="PS50966"/>
    </source>
</evidence>
<reference evidence="7" key="2">
    <citation type="submission" date="2025-08" db="UniProtKB">
        <authorList>
            <consortium name="RefSeq"/>
        </authorList>
    </citation>
    <scope>IDENTIFICATION</scope>
</reference>
<keyword evidence="6" id="KW-1185">Reference proteome</keyword>
<reference evidence="6" key="1">
    <citation type="journal article" date="2020" name="Nat. Genet.">
        <title>Genomic diversifications of five Gossypium allopolyploid species and their impact on cotton improvement.</title>
        <authorList>
            <person name="Chen Z.J."/>
            <person name="Sreedasyam A."/>
            <person name="Ando A."/>
            <person name="Song Q."/>
            <person name="De Santiago L.M."/>
            <person name="Hulse-Kemp A.M."/>
            <person name="Ding M."/>
            <person name="Ye W."/>
            <person name="Kirkbride R.C."/>
            <person name="Jenkins J."/>
            <person name="Plott C."/>
            <person name="Lovell J."/>
            <person name="Lin Y.M."/>
            <person name="Vaughn R."/>
            <person name="Liu B."/>
            <person name="Simpson S."/>
            <person name="Scheffler B.E."/>
            <person name="Wen L."/>
            <person name="Saski C.A."/>
            <person name="Grover C.E."/>
            <person name="Hu G."/>
            <person name="Conover J.L."/>
            <person name="Carlson J.W."/>
            <person name="Shu S."/>
            <person name="Boston L.B."/>
            <person name="Williams M."/>
            <person name="Peterson D.G."/>
            <person name="McGee K."/>
            <person name="Jones D.C."/>
            <person name="Wendel J.F."/>
            <person name="Stelly D.M."/>
            <person name="Grimwood J."/>
            <person name="Schmutz J."/>
        </authorList>
    </citation>
    <scope>NUCLEOTIDE SEQUENCE [LARGE SCALE GENOMIC DNA]</scope>
    <source>
        <strain evidence="6">cv. TM-1</strain>
    </source>
</reference>
<dbReference type="PaxDb" id="3635-A0A1U8JPG1"/>
<evidence type="ECO:0000313" key="6">
    <source>
        <dbReference type="Proteomes" id="UP000818029"/>
    </source>
</evidence>